<keyword evidence="4" id="KW-1015">Disulfide bond</keyword>
<dbReference type="SUPFAM" id="SSF103647">
    <property type="entry name" value="TSP type-3 repeat"/>
    <property type="match status" value="1"/>
</dbReference>
<dbReference type="Pfam" id="PF02412">
    <property type="entry name" value="TSP_3"/>
    <property type="match status" value="3"/>
</dbReference>
<comment type="caution">
    <text evidence="7">The sequence shown here is derived from an EMBL/GenBank/DDBJ whole genome shotgun (WGS) entry which is preliminary data.</text>
</comment>
<reference evidence="7 10" key="2">
    <citation type="submission" date="2019-07" db="EMBL/GenBank/DDBJ databases">
        <title>Whole genome shotgun sequence of Myxococcus fulvus NBRC 100333.</title>
        <authorList>
            <person name="Hosoyama A."/>
            <person name="Uohara A."/>
            <person name="Ohji S."/>
            <person name="Ichikawa N."/>
        </authorList>
    </citation>
    <scope>NUCLEOTIDE SEQUENCE [LARGE SCALE GENOMIC DNA]</scope>
    <source>
        <strain evidence="7 10">NBRC 100333</strain>
    </source>
</reference>
<dbReference type="InterPro" id="IPR006680">
    <property type="entry name" value="Amidohydro-rel"/>
</dbReference>
<keyword evidence="1" id="KW-0732">Signal</keyword>
<evidence type="ECO:0000313" key="8">
    <source>
        <dbReference type="EMBL" id="SET00433.1"/>
    </source>
</evidence>
<dbReference type="InterPro" id="IPR003367">
    <property type="entry name" value="Thrombospondin_3-like_rpt"/>
</dbReference>
<sequence>MRMSPRSLLAALSAVLLFQVGCSREDPKPCEGTDCTQAAVCGNGVQEEGEACDDGNKVGGDGCEADCTSTPTRPQAACGNGRLEGAEVCDDGNLTGQDGCEADCSLTLTRCAAADAPPLASGATCEVSKPGNGARLFTGLVLKDDETLVGGQVLVDASGVITCASCDCSAEAGAAEATHVACPTGVISPGLINTHEHVTKQNGPFAMTDERYEHRLDWVVGLGNHTRIANSTRSAVDAVSYIELRHLLAGTTSIAGLGGAAGLLRNVDQPVSRLEGLDQWSTASVDFPLGNRETDIKTNTCDYVSMPRTSGLPNHGTYLPHLAEGIGEEALNEFRCLSTGINDVIQPRTSLISAVGVTAKEIALMAERGTGLIWSPRSNVALYGDTAMVTAYKRLGVNIALGTDWVQSGSMNLLRELKCADTLNTVQFDRAFSDVDLWRMVTSQAAEAVEMQAGVGRIAPGKLGDLAIYSLRTHAASPHRAVISAEAADVVLTMRGGKALYGDQALVGALVSGAEPCDALDVCGSGKTVCVQSELKKTLATLEAANPEAYKLFACGVPEGEPVCVPRRISNNPSFPASVKRSNVYSGESRSDDPDGDGLKGNTDNCPFVFNPIRPMDGGKQADSDGDGVGDACDVCPLNANTTTCTTYTAGDDDHDGHPTWQDNCPYVANPDQADQDGDGNGDACDACVSDPNPGHLGCSAVSVHQLKTQDGDGRYPWVGKTVSFNDVVVTALVRGALTEMGFWVQVHPLPSGLGVENSGIYVYAPKDDLVVGDRLDIVTATLTIYQGLPELVDVKYRKRGAGSALPTPVAVTTADVRTGGPRAKALEGVLVDVFDVTVSSGVDSFSQFLVNESGDPGQAGLMVDDFAYSYRDPAVGTKYGALRGVLTYMFSDSKVLPRSSADLMAPMPTLTSFGPGAYVRLGGTGAVSTFPQVLTLTLSGTYTEAIDVAVTSSNSAALRVVNDVVRVPRNQSSVEVKVEALAPAESVVLTATLRGVSRQATVRVLGQDEQALVARLSPAEVTMVPGGSVTYTVSLDRPAADNASVALFAAPETGFGTFTPAVSVPVAKNAMQTTFTFTLDEAAAGPSGTVTAVVGTSQASSTVTVDLTAPRLVSLSPAGPVSVRYGETLEFRVTLSSAPAQDLAVTLGAAPGTGVTRYGSVPATVTVPAGSTEATFLFTADAEGEGTGTVTASLLGVSRAATVTVTPPPAKLASLTPATATVYFGAKQGFTVTLDRAAQAGGAVVEVALTPATGLGTLESATVTVAEGQRTAQAIFTAGTEVATGTLSATYAGVTLTAQVSTAERPELNHLVVNEVDYDQRSTDTREFVELFNPTPVAVSLDGLFLVYVNGGVAQPVSYAKIDLKSVGTLGPGEYLVVGPEAVIGALRDLPGVKVLLSTTSIQNGGTASSPSADAVALYDSLQDSIVDSMSYEGPVMQASISGSQKRFDLQEGPRSTVGLVDIDTVEGSLSRIPNGSDTDDNVEDFRFTTQLTPGAPNVLVAP</sequence>
<dbReference type="InterPro" id="IPR011059">
    <property type="entry name" value="Metal-dep_hydrolase_composite"/>
</dbReference>
<dbReference type="InterPro" id="IPR011936">
    <property type="entry name" value="Myxo_disulph_rpt"/>
</dbReference>
<evidence type="ECO:0000256" key="1">
    <source>
        <dbReference type="ARBA" id="ARBA00022729"/>
    </source>
</evidence>
<organism evidence="7 10">
    <name type="scientific">Myxococcus fulvus</name>
    <dbReference type="NCBI Taxonomy" id="33"/>
    <lineage>
        <taxon>Bacteria</taxon>
        <taxon>Pseudomonadati</taxon>
        <taxon>Myxococcota</taxon>
        <taxon>Myxococcia</taxon>
        <taxon>Myxococcales</taxon>
        <taxon>Cystobacterineae</taxon>
        <taxon>Myxococcaceae</taxon>
        <taxon>Myxococcus</taxon>
    </lineage>
</organism>
<keyword evidence="9" id="KW-1185">Reference proteome</keyword>
<dbReference type="PROSITE" id="PS51841">
    <property type="entry name" value="LTD"/>
    <property type="match status" value="1"/>
</dbReference>
<dbReference type="NCBIfam" id="TIGR02232">
    <property type="entry name" value="myxo_disulf_rpt"/>
    <property type="match status" value="2"/>
</dbReference>
<evidence type="ECO:0000313" key="10">
    <source>
        <dbReference type="Proteomes" id="UP000321514"/>
    </source>
</evidence>
<dbReference type="EMBL" id="FOIB01000001">
    <property type="protein sequence ID" value="SET00433.1"/>
    <property type="molecule type" value="Genomic_DNA"/>
</dbReference>
<evidence type="ECO:0000256" key="5">
    <source>
        <dbReference type="SAM" id="MobiDB-lite"/>
    </source>
</evidence>
<dbReference type="InterPro" id="IPR028974">
    <property type="entry name" value="TSP_type-3_rpt"/>
</dbReference>
<dbReference type="Pfam" id="PF01979">
    <property type="entry name" value="Amidohydro_1"/>
    <property type="match status" value="1"/>
</dbReference>
<dbReference type="InterPro" id="IPR032466">
    <property type="entry name" value="Metal_Hydrolase"/>
</dbReference>
<dbReference type="Pfam" id="PF00932">
    <property type="entry name" value="LTD"/>
    <property type="match status" value="1"/>
</dbReference>
<dbReference type="Gene3D" id="4.10.1080.10">
    <property type="entry name" value="TSP type-3 repeat"/>
    <property type="match status" value="1"/>
</dbReference>
<dbReference type="Gene3D" id="3.20.20.140">
    <property type="entry name" value="Metal-dependent hydrolases"/>
    <property type="match status" value="1"/>
</dbReference>
<dbReference type="PANTHER" id="PTHR43794:SF11">
    <property type="entry name" value="AMIDOHYDROLASE-RELATED DOMAIN-CONTAINING PROTEIN"/>
    <property type="match status" value="1"/>
</dbReference>
<gene>
    <name evidence="7" type="ORF">MFU01_06760</name>
    <name evidence="8" type="ORF">SAMN05443572_101815</name>
</gene>
<evidence type="ECO:0000256" key="3">
    <source>
        <dbReference type="ARBA" id="ARBA00022801"/>
    </source>
</evidence>
<dbReference type="SUPFAM" id="SSF51556">
    <property type="entry name" value="Metallo-dependent hydrolases"/>
    <property type="match status" value="1"/>
</dbReference>
<dbReference type="Proteomes" id="UP000183760">
    <property type="component" value="Unassembled WGS sequence"/>
</dbReference>
<keyword evidence="3" id="KW-0378">Hydrolase</keyword>
<dbReference type="Proteomes" id="UP000321514">
    <property type="component" value="Unassembled WGS sequence"/>
</dbReference>
<reference evidence="8 9" key="1">
    <citation type="submission" date="2016-10" db="EMBL/GenBank/DDBJ databases">
        <authorList>
            <person name="Varghese N."/>
            <person name="Submissions S."/>
        </authorList>
    </citation>
    <scope>NUCLEOTIDE SEQUENCE [LARGE SCALE GENOMIC DNA]</scope>
    <source>
        <strain evidence="8 9">DSM 16525</strain>
    </source>
</reference>
<proteinExistence type="predicted"/>
<accession>A0A511SUP8</accession>
<evidence type="ECO:0000259" key="6">
    <source>
        <dbReference type="PROSITE" id="PS51841"/>
    </source>
</evidence>
<dbReference type="InterPro" id="IPR050287">
    <property type="entry name" value="MTA/SAH_deaminase"/>
</dbReference>
<feature type="region of interest" description="Disordered" evidence="5">
    <location>
        <begin position="575"/>
        <end position="604"/>
    </location>
</feature>
<evidence type="ECO:0000256" key="2">
    <source>
        <dbReference type="ARBA" id="ARBA00022737"/>
    </source>
</evidence>
<dbReference type="STRING" id="1334629.MFUL124B02_05050"/>
<dbReference type="InterPro" id="IPR001322">
    <property type="entry name" value="Lamin_tail_dom"/>
</dbReference>
<protein>
    <submittedName>
        <fullName evidence="8">Myxococcus cysteine-rich repeat-containing protein</fullName>
    </submittedName>
</protein>
<dbReference type="SUPFAM" id="SSF51338">
    <property type="entry name" value="Composite domain of metallo-dependent hydrolases"/>
    <property type="match status" value="1"/>
</dbReference>
<feature type="compositionally biased region" description="Polar residues" evidence="5">
    <location>
        <begin position="575"/>
        <end position="588"/>
    </location>
</feature>
<feature type="domain" description="LTD" evidence="6">
    <location>
        <begin position="1300"/>
        <end position="1435"/>
    </location>
</feature>
<dbReference type="GO" id="GO:0016810">
    <property type="term" value="F:hydrolase activity, acting on carbon-nitrogen (but not peptide) bonds"/>
    <property type="evidence" value="ECO:0007669"/>
    <property type="project" value="InterPro"/>
</dbReference>
<name>A0A511SUP8_MYXFU</name>
<evidence type="ECO:0000313" key="7">
    <source>
        <dbReference type="EMBL" id="GEN05639.1"/>
    </source>
</evidence>
<keyword evidence="2" id="KW-0677">Repeat</keyword>
<dbReference type="GO" id="GO:0005509">
    <property type="term" value="F:calcium ion binding"/>
    <property type="evidence" value="ECO:0007669"/>
    <property type="project" value="InterPro"/>
</dbReference>
<dbReference type="GO" id="GO:0007155">
    <property type="term" value="P:cell adhesion"/>
    <property type="evidence" value="ECO:0007669"/>
    <property type="project" value="InterPro"/>
</dbReference>
<dbReference type="PANTHER" id="PTHR43794">
    <property type="entry name" value="AMINOHYDROLASE SSNA-RELATED"/>
    <property type="match status" value="1"/>
</dbReference>
<evidence type="ECO:0000313" key="9">
    <source>
        <dbReference type="Proteomes" id="UP000183760"/>
    </source>
</evidence>
<dbReference type="EMBL" id="BJXR01000010">
    <property type="protein sequence ID" value="GEN05639.1"/>
    <property type="molecule type" value="Genomic_DNA"/>
</dbReference>
<evidence type="ECO:0000256" key="4">
    <source>
        <dbReference type="ARBA" id="ARBA00023157"/>
    </source>
</evidence>